<evidence type="ECO:0000313" key="3">
    <source>
        <dbReference type="Proteomes" id="UP001165122"/>
    </source>
</evidence>
<comment type="caution">
    <text evidence="2">The sequence shown here is derived from an EMBL/GenBank/DDBJ whole genome shotgun (WGS) entry which is preliminary data.</text>
</comment>
<keyword evidence="3" id="KW-1185">Reference proteome</keyword>
<organism evidence="2 3">
    <name type="scientific">Triparma laevis f. longispina</name>
    <dbReference type="NCBI Taxonomy" id="1714387"/>
    <lineage>
        <taxon>Eukaryota</taxon>
        <taxon>Sar</taxon>
        <taxon>Stramenopiles</taxon>
        <taxon>Ochrophyta</taxon>
        <taxon>Bolidophyceae</taxon>
        <taxon>Parmales</taxon>
        <taxon>Triparmaceae</taxon>
        <taxon>Triparma</taxon>
    </lineage>
</organism>
<protein>
    <submittedName>
        <fullName evidence="2">Uncharacterized protein</fullName>
    </submittedName>
</protein>
<proteinExistence type="predicted"/>
<dbReference type="EMBL" id="BRXW01000337">
    <property type="protein sequence ID" value="GMI18516.1"/>
    <property type="molecule type" value="Genomic_DNA"/>
</dbReference>
<evidence type="ECO:0000256" key="1">
    <source>
        <dbReference type="SAM" id="MobiDB-lite"/>
    </source>
</evidence>
<feature type="region of interest" description="Disordered" evidence="1">
    <location>
        <begin position="1"/>
        <end position="39"/>
    </location>
</feature>
<reference evidence="3" key="1">
    <citation type="journal article" date="2023" name="Commun. Biol.">
        <title>Genome analysis of Parmales, the sister group of diatoms, reveals the evolutionary specialization of diatoms from phago-mixotrophs to photoautotrophs.</title>
        <authorList>
            <person name="Ban H."/>
            <person name="Sato S."/>
            <person name="Yoshikawa S."/>
            <person name="Yamada K."/>
            <person name="Nakamura Y."/>
            <person name="Ichinomiya M."/>
            <person name="Sato N."/>
            <person name="Blanc-Mathieu R."/>
            <person name="Endo H."/>
            <person name="Kuwata A."/>
            <person name="Ogata H."/>
        </authorList>
    </citation>
    <scope>NUCLEOTIDE SEQUENCE [LARGE SCALE GENOMIC DNA]</scope>
    <source>
        <strain evidence="3">NIES 3700</strain>
    </source>
</reference>
<dbReference type="Proteomes" id="UP001165122">
    <property type="component" value="Unassembled WGS sequence"/>
</dbReference>
<dbReference type="Gene3D" id="3.80.10.10">
    <property type="entry name" value="Ribonuclease Inhibitor"/>
    <property type="match status" value="1"/>
</dbReference>
<dbReference type="AlphaFoldDB" id="A0A9W7L198"/>
<gene>
    <name evidence="2" type="ORF">TrLO_g14870</name>
</gene>
<name>A0A9W7L198_9STRA</name>
<feature type="compositionally biased region" description="Basic and acidic residues" evidence="1">
    <location>
        <begin position="10"/>
        <end position="25"/>
    </location>
</feature>
<sequence>MSKSVASESNEGHESREMNGKREAGDEGNGDEEGILENIGEDREISWTVAKAREERSKLATRVTFLLNVKKVGDCACCYAVNLVVVDIPEGVESIHVAAFEYCRSLNIP</sequence>
<dbReference type="InterPro" id="IPR032675">
    <property type="entry name" value="LRR_dom_sf"/>
</dbReference>
<feature type="compositionally biased region" description="Acidic residues" evidence="1">
    <location>
        <begin position="26"/>
        <end position="35"/>
    </location>
</feature>
<evidence type="ECO:0000313" key="2">
    <source>
        <dbReference type="EMBL" id="GMI18516.1"/>
    </source>
</evidence>
<accession>A0A9W7L198</accession>